<evidence type="ECO:0000256" key="3">
    <source>
        <dbReference type="ARBA" id="ARBA00022692"/>
    </source>
</evidence>
<evidence type="ECO:0000256" key="2">
    <source>
        <dbReference type="ARBA" id="ARBA00009142"/>
    </source>
</evidence>
<accession>A0A4R6BF26</accession>
<organism evidence="7 8">
    <name type="scientific">Macrococcus brunensis</name>
    <dbReference type="NCBI Taxonomy" id="198483"/>
    <lineage>
        <taxon>Bacteria</taxon>
        <taxon>Bacillati</taxon>
        <taxon>Bacillota</taxon>
        <taxon>Bacilli</taxon>
        <taxon>Bacillales</taxon>
        <taxon>Staphylococcaceae</taxon>
        <taxon>Macrococcus</taxon>
    </lineage>
</organism>
<dbReference type="EMBL" id="SCWA01000004">
    <property type="protein sequence ID" value="TDL98379.1"/>
    <property type="molecule type" value="Genomic_DNA"/>
</dbReference>
<protein>
    <recommendedName>
        <fullName evidence="6">Probable membrane transporter protein</fullName>
    </recommendedName>
</protein>
<keyword evidence="8" id="KW-1185">Reference proteome</keyword>
<evidence type="ECO:0000256" key="4">
    <source>
        <dbReference type="ARBA" id="ARBA00022989"/>
    </source>
</evidence>
<proteinExistence type="inferred from homology"/>
<sequence>MMLFILLLFIGAIGAFVSGLVGIGGAIIIFPMLLFIPPLFGIETMTPHLASGLTAAQVFFSTLSGSVSQRKNPDTSRQLIIPMGIGIFLGSIGGAYSASLFDESIINIVYTGLALLAVILMFVKIRLEQTTTHFNSGLLFITAALIGFLSGIVGAGGAFIIVPVLLTIFRAPFRSVVASSIIIAFISSIGTFLIKAMTGDVDVVLMIPLIITSLIMAPIGTRISRTTNQSVLRYILAALMAGAAIKMLFQILER</sequence>
<feature type="transmembrane region" description="Helical" evidence="6">
    <location>
        <begin position="79"/>
        <end position="98"/>
    </location>
</feature>
<dbReference type="Proteomes" id="UP000295310">
    <property type="component" value="Unassembled WGS sequence"/>
</dbReference>
<feature type="transmembrane region" description="Helical" evidence="6">
    <location>
        <begin position="137"/>
        <end position="169"/>
    </location>
</feature>
<name>A0A4R6BF26_9STAP</name>
<feature type="transmembrane region" description="Helical" evidence="6">
    <location>
        <begin position="7"/>
        <end position="36"/>
    </location>
</feature>
<keyword evidence="3 6" id="KW-0812">Transmembrane</keyword>
<evidence type="ECO:0000256" key="6">
    <source>
        <dbReference type="RuleBase" id="RU363041"/>
    </source>
</evidence>
<evidence type="ECO:0000313" key="8">
    <source>
        <dbReference type="Proteomes" id="UP000295310"/>
    </source>
</evidence>
<dbReference type="RefSeq" id="WP_133431320.1">
    <property type="nucleotide sequence ID" value="NZ_SCWA01000004.1"/>
</dbReference>
<keyword evidence="6" id="KW-1003">Cell membrane</keyword>
<comment type="caution">
    <text evidence="7">The sequence shown here is derived from an EMBL/GenBank/DDBJ whole genome shotgun (WGS) entry which is preliminary data.</text>
</comment>
<evidence type="ECO:0000256" key="1">
    <source>
        <dbReference type="ARBA" id="ARBA00004141"/>
    </source>
</evidence>
<feature type="transmembrane region" description="Helical" evidence="6">
    <location>
        <begin position="201"/>
        <end position="219"/>
    </location>
</feature>
<dbReference type="OrthoDB" id="9792581at2"/>
<comment type="subcellular location">
    <subcellularLocation>
        <location evidence="6">Cell membrane</location>
        <topology evidence="6">Multi-pass membrane protein</topology>
    </subcellularLocation>
    <subcellularLocation>
        <location evidence="1">Membrane</location>
        <topology evidence="1">Multi-pass membrane protein</topology>
    </subcellularLocation>
</comment>
<dbReference type="InterPro" id="IPR051598">
    <property type="entry name" value="TSUP/Inactive_protease-like"/>
</dbReference>
<dbReference type="GO" id="GO:0005886">
    <property type="term" value="C:plasma membrane"/>
    <property type="evidence" value="ECO:0007669"/>
    <property type="project" value="UniProtKB-SubCell"/>
</dbReference>
<comment type="similarity">
    <text evidence="2 6">Belongs to the 4-toluene sulfonate uptake permease (TSUP) (TC 2.A.102) family.</text>
</comment>
<dbReference type="Pfam" id="PF01925">
    <property type="entry name" value="TauE"/>
    <property type="match status" value="1"/>
</dbReference>
<feature type="transmembrane region" description="Helical" evidence="6">
    <location>
        <begin position="231"/>
        <end position="249"/>
    </location>
</feature>
<dbReference type="InterPro" id="IPR002781">
    <property type="entry name" value="TM_pro_TauE-like"/>
</dbReference>
<dbReference type="AlphaFoldDB" id="A0A4R6BF26"/>
<keyword evidence="4 6" id="KW-1133">Transmembrane helix</keyword>
<reference evidence="7 8" key="1">
    <citation type="submission" date="2019-01" db="EMBL/GenBank/DDBJ databases">
        <title>Draft genome sequences of the type strains of six Macrococcus species.</title>
        <authorList>
            <person name="Mazhar S."/>
            <person name="Altermann E."/>
            <person name="Hill C."/>
            <person name="Mcauliffe O."/>
        </authorList>
    </citation>
    <scope>NUCLEOTIDE SEQUENCE [LARGE SCALE GENOMIC DNA]</scope>
    <source>
        <strain evidence="7 8">CCM4811</strain>
    </source>
</reference>
<gene>
    <name evidence="7" type="ORF">ERX27_02790</name>
</gene>
<keyword evidence="5 6" id="KW-0472">Membrane</keyword>
<dbReference type="PANTHER" id="PTHR43701:SF13">
    <property type="entry name" value="MEMBRANE TRANSPORTER PROTEIN YRKJ-RELATED"/>
    <property type="match status" value="1"/>
</dbReference>
<evidence type="ECO:0000256" key="5">
    <source>
        <dbReference type="ARBA" id="ARBA00023136"/>
    </source>
</evidence>
<feature type="transmembrane region" description="Helical" evidence="6">
    <location>
        <begin position="104"/>
        <end position="125"/>
    </location>
</feature>
<dbReference type="PANTHER" id="PTHR43701">
    <property type="entry name" value="MEMBRANE TRANSPORTER PROTEIN MJ0441-RELATED"/>
    <property type="match status" value="1"/>
</dbReference>
<feature type="transmembrane region" description="Helical" evidence="6">
    <location>
        <begin position="175"/>
        <end position="194"/>
    </location>
</feature>
<evidence type="ECO:0000313" key="7">
    <source>
        <dbReference type="EMBL" id="TDL98379.1"/>
    </source>
</evidence>